<name>A0A0J1B5H5_RHOIS</name>
<evidence type="ECO:0000313" key="2">
    <source>
        <dbReference type="Proteomes" id="UP000036367"/>
    </source>
</evidence>
<protein>
    <submittedName>
        <fullName evidence="1">Uncharacterized protein</fullName>
    </submittedName>
</protein>
<dbReference type="EMBL" id="LECT01000048">
    <property type="protein sequence ID" value="KLU01858.1"/>
    <property type="molecule type" value="Genomic_DNA"/>
</dbReference>
<keyword evidence="2" id="KW-1185">Reference proteome</keyword>
<proteinExistence type="predicted"/>
<dbReference type="Proteomes" id="UP000036367">
    <property type="component" value="Unassembled WGS sequence"/>
</dbReference>
<dbReference type="AlphaFoldDB" id="A0A0J1B5H5"/>
<organism evidence="1 2">
    <name type="scientific">Rhodopirellula islandica</name>
    <dbReference type="NCBI Taxonomy" id="595434"/>
    <lineage>
        <taxon>Bacteria</taxon>
        <taxon>Pseudomonadati</taxon>
        <taxon>Planctomycetota</taxon>
        <taxon>Planctomycetia</taxon>
        <taxon>Pirellulales</taxon>
        <taxon>Pirellulaceae</taxon>
        <taxon>Rhodopirellula</taxon>
    </lineage>
</organism>
<sequence>MFGRFPGASEGFVLRWRLVESGDTVEFMVRCWTPAHFG</sequence>
<reference evidence="1" key="1">
    <citation type="submission" date="2015-05" db="EMBL/GenBank/DDBJ databases">
        <title>Permanent draft genome of Rhodopirellula islandicus K833.</title>
        <authorList>
            <person name="Kizina J."/>
            <person name="Richter M."/>
            <person name="Glockner F.O."/>
            <person name="Harder J."/>
        </authorList>
    </citation>
    <scope>NUCLEOTIDE SEQUENCE [LARGE SCALE GENOMIC DNA]</scope>
    <source>
        <strain evidence="1">K833</strain>
    </source>
</reference>
<dbReference type="PATRIC" id="fig|595434.4.peg.5739"/>
<accession>A0A0J1B5H5</accession>
<gene>
    <name evidence="1" type="ORF">RISK_006042</name>
</gene>
<evidence type="ECO:0000313" key="1">
    <source>
        <dbReference type="EMBL" id="KLU01858.1"/>
    </source>
</evidence>
<comment type="caution">
    <text evidence="1">The sequence shown here is derived from an EMBL/GenBank/DDBJ whole genome shotgun (WGS) entry which is preliminary data.</text>
</comment>